<protein>
    <submittedName>
        <fullName evidence="7">DNA helicase II/ATP-dependent DNA helicase PcrA</fullName>
    </submittedName>
</protein>
<dbReference type="RefSeq" id="WP_086314487.1">
    <property type="nucleotide sequence ID" value="NZ_CP147244.1"/>
</dbReference>
<accession>A0AAQ3WE74</accession>
<name>A0AAQ3WE74_9ENTE</name>
<dbReference type="GO" id="GO:0005829">
    <property type="term" value="C:cytosol"/>
    <property type="evidence" value="ECO:0007669"/>
    <property type="project" value="TreeGrafter"/>
</dbReference>
<evidence type="ECO:0000256" key="2">
    <source>
        <dbReference type="ARBA" id="ARBA00022801"/>
    </source>
</evidence>
<reference evidence="7 8" key="2">
    <citation type="submission" date="2024-03" db="EMBL/GenBank/DDBJ databases">
        <title>The Genome Sequence of Enterococcus sp. DIV0205d.</title>
        <authorList>
            <consortium name="The Broad Institute Genomics Platform"/>
            <consortium name="The Broad Institute Microbial Omics Core"/>
            <consortium name="The Broad Institute Genomic Center for Infectious Diseases"/>
            <person name="Earl A."/>
            <person name="Manson A."/>
            <person name="Gilmore M."/>
            <person name="Schwartman J."/>
            <person name="Shea T."/>
            <person name="Abouelleil A."/>
            <person name="Cao P."/>
            <person name="Chapman S."/>
            <person name="Cusick C."/>
            <person name="Young S."/>
            <person name="Neafsey D."/>
            <person name="Nusbaum C."/>
            <person name="Birren B."/>
        </authorList>
    </citation>
    <scope>NUCLEOTIDE SEQUENCE [LARGE SCALE GENOMIC DNA]</scope>
    <source>
        <strain evidence="7 8">7F3_DIV0205</strain>
    </source>
</reference>
<keyword evidence="3 5" id="KW-0347">Helicase</keyword>
<keyword evidence="4 5" id="KW-0067">ATP-binding</keyword>
<dbReference type="GO" id="GO:0043138">
    <property type="term" value="F:3'-5' DNA helicase activity"/>
    <property type="evidence" value="ECO:0007669"/>
    <property type="project" value="TreeGrafter"/>
</dbReference>
<dbReference type="PANTHER" id="PTHR11070">
    <property type="entry name" value="UVRD / RECB / PCRA DNA HELICASE FAMILY MEMBER"/>
    <property type="match status" value="1"/>
</dbReference>
<evidence type="ECO:0000313" key="7">
    <source>
        <dbReference type="EMBL" id="WYK00936.1"/>
    </source>
</evidence>
<dbReference type="GO" id="GO:0016787">
    <property type="term" value="F:hydrolase activity"/>
    <property type="evidence" value="ECO:0007669"/>
    <property type="project" value="UniProtKB-UniRule"/>
</dbReference>
<reference evidence="8" key="1">
    <citation type="submission" date="2017-05" db="EMBL/GenBank/DDBJ databases">
        <title>The Genome Sequence of EEnterococcus faecalis 9F2_4866.</title>
        <authorList>
            <consortium name="The Broad Institute Genomics Platform"/>
            <consortium name="The Broad Institute Genomic Center for Infectious Diseases"/>
            <person name="Earl A."/>
            <person name="Manson A."/>
            <person name="Schwartman J."/>
            <person name="Gilmore M."/>
            <person name="Abouelleil A."/>
            <person name="Cao P."/>
            <person name="Chapman S."/>
            <person name="Cusick C."/>
            <person name="Shea T."/>
            <person name="Young S."/>
            <person name="Neafsey D."/>
            <person name="Nusbaum C."/>
            <person name="Birren B."/>
        </authorList>
    </citation>
    <scope>NUCLEOTIDE SEQUENCE [LARGE SCALE GENOMIC DNA]</scope>
    <source>
        <strain evidence="8">7F3_DIV0205</strain>
    </source>
</reference>
<dbReference type="PANTHER" id="PTHR11070:SF3">
    <property type="entry name" value="DNA 3'-5' HELICASE"/>
    <property type="match status" value="1"/>
</dbReference>
<evidence type="ECO:0000256" key="1">
    <source>
        <dbReference type="ARBA" id="ARBA00022741"/>
    </source>
</evidence>
<dbReference type="AlphaFoldDB" id="A0AAQ3WE74"/>
<dbReference type="PROSITE" id="PS51198">
    <property type="entry name" value="UVRD_HELICASE_ATP_BIND"/>
    <property type="match status" value="1"/>
</dbReference>
<dbReference type="InterPro" id="IPR000212">
    <property type="entry name" value="DNA_helicase_UvrD/REP"/>
</dbReference>
<dbReference type="Gene3D" id="3.40.50.300">
    <property type="entry name" value="P-loop containing nucleotide triphosphate hydrolases"/>
    <property type="match status" value="1"/>
</dbReference>
<evidence type="ECO:0000256" key="3">
    <source>
        <dbReference type="ARBA" id="ARBA00022806"/>
    </source>
</evidence>
<dbReference type="Proteomes" id="UP000194948">
    <property type="component" value="Chromosome"/>
</dbReference>
<evidence type="ECO:0000256" key="5">
    <source>
        <dbReference type="PROSITE-ProRule" id="PRU00560"/>
    </source>
</evidence>
<proteinExistence type="predicted"/>
<evidence type="ECO:0000313" key="8">
    <source>
        <dbReference type="Proteomes" id="UP000194948"/>
    </source>
</evidence>
<organism evidence="7 8">
    <name type="scientific">Candidatus Enterococcus palustris</name>
    <dbReference type="NCBI Taxonomy" id="1834189"/>
    <lineage>
        <taxon>Bacteria</taxon>
        <taxon>Bacillati</taxon>
        <taxon>Bacillota</taxon>
        <taxon>Bacilli</taxon>
        <taxon>Lactobacillales</taxon>
        <taxon>Enterococcaceae</taxon>
        <taxon>Enterococcus</taxon>
    </lineage>
</organism>
<feature type="domain" description="UvrD-like helicase ATP-binding" evidence="6">
    <location>
        <begin position="1"/>
        <end position="244"/>
    </location>
</feature>
<evidence type="ECO:0000259" key="6">
    <source>
        <dbReference type="PROSITE" id="PS51198"/>
    </source>
</evidence>
<dbReference type="GO" id="GO:0003677">
    <property type="term" value="F:DNA binding"/>
    <property type="evidence" value="ECO:0007669"/>
    <property type="project" value="InterPro"/>
</dbReference>
<keyword evidence="8" id="KW-1185">Reference proteome</keyword>
<sequence>MVRTNLYFINAPAGSGKTYFIKDKINQLLDNNFQSQILCITYTERAANELKARIISDAVDISTIHSFVNSFLSPFFSLPEVIDFFVEVYHDEILDRLVSNDGEYAMKYKEIIGLDDSRVVTIDDIKERLNRVYYNERERNSILYGGISHDSLLSFAFKLLDRYPIIKLKLKEMYQYIFIDEVQDTSSDILNFFYEAVLDSSTELYVFGDKMQEIYDNYDGSFENQFSEFDKNLSKKFITNYRSSKEILDVLENVYLSDLKIEQQSKKGKSNKKPQILVCDSINKFLENNLHKYNDFLQLRTLNRHRFENNNPKKDLSILYSKYREIYPSHLKIKVMDVLLPRDEMNNPDLLLGFIFKLYDVLEDFQCGRYGSVIQEIKKAKFSTDNSIVNIFNLEKLSIEYHKDKALYASIFQQIYSEFMSDNKDLHSLFEFLIGNRVITKSFYNEIVKKEYDDGFKYADILSISLSKFFLLAKLRYNQNISTQHGVKGEGHDKVMFISENSSNPGIHMYKFFKIFSELKSFGLDEFQKYYYDFKFDVEKIEKEANKKIRTFDVADRDMFETEFEIIYLKYKDNPYFEYINRCGVDFKGKLAMKKVKKMFNVNAVRSTLQAYKLFYVGCSRAKEELIVVVEEKEISGFKGEFIDKMMSCGFDIVNE</sequence>
<keyword evidence="1 5" id="KW-0547">Nucleotide-binding</keyword>
<dbReference type="GO" id="GO:0005524">
    <property type="term" value="F:ATP binding"/>
    <property type="evidence" value="ECO:0007669"/>
    <property type="project" value="UniProtKB-UniRule"/>
</dbReference>
<gene>
    <name evidence="7" type="ORF">A5821_002062</name>
</gene>
<dbReference type="SUPFAM" id="SSF52540">
    <property type="entry name" value="P-loop containing nucleoside triphosphate hydrolases"/>
    <property type="match status" value="1"/>
</dbReference>
<keyword evidence="2 5" id="KW-0378">Hydrolase</keyword>
<dbReference type="Pfam" id="PF00580">
    <property type="entry name" value="UvrD-helicase"/>
    <property type="match status" value="1"/>
</dbReference>
<dbReference type="InterPro" id="IPR014016">
    <property type="entry name" value="UvrD-like_ATP-bd"/>
</dbReference>
<feature type="binding site" evidence="5">
    <location>
        <begin position="11"/>
        <end position="18"/>
    </location>
    <ligand>
        <name>ATP</name>
        <dbReference type="ChEBI" id="CHEBI:30616"/>
    </ligand>
</feature>
<dbReference type="InterPro" id="IPR027417">
    <property type="entry name" value="P-loop_NTPase"/>
</dbReference>
<dbReference type="GO" id="GO:0000725">
    <property type="term" value="P:recombinational repair"/>
    <property type="evidence" value="ECO:0007669"/>
    <property type="project" value="TreeGrafter"/>
</dbReference>
<dbReference type="EMBL" id="CP147244">
    <property type="protein sequence ID" value="WYK00936.1"/>
    <property type="molecule type" value="Genomic_DNA"/>
</dbReference>
<evidence type="ECO:0000256" key="4">
    <source>
        <dbReference type="ARBA" id="ARBA00022840"/>
    </source>
</evidence>